<dbReference type="Proteomes" id="UP000823749">
    <property type="component" value="Chromosome 4"/>
</dbReference>
<organism evidence="2 3">
    <name type="scientific">Rhododendron griersonianum</name>
    <dbReference type="NCBI Taxonomy" id="479676"/>
    <lineage>
        <taxon>Eukaryota</taxon>
        <taxon>Viridiplantae</taxon>
        <taxon>Streptophyta</taxon>
        <taxon>Embryophyta</taxon>
        <taxon>Tracheophyta</taxon>
        <taxon>Spermatophyta</taxon>
        <taxon>Magnoliopsida</taxon>
        <taxon>eudicotyledons</taxon>
        <taxon>Gunneridae</taxon>
        <taxon>Pentapetalae</taxon>
        <taxon>asterids</taxon>
        <taxon>Ericales</taxon>
        <taxon>Ericaceae</taxon>
        <taxon>Ericoideae</taxon>
        <taxon>Rhodoreae</taxon>
        <taxon>Rhododendron</taxon>
    </lineage>
</organism>
<evidence type="ECO:0000313" key="2">
    <source>
        <dbReference type="EMBL" id="KAG5551258.1"/>
    </source>
</evidence>
<dbReference type="AlphaFoldDB" id="A0AAV6KFE7"/>
<evidence type="ECO:0000313" key="3">
    <source>
        <dbReference type="Proteomes" id="UP000823749"/>
    </source>
</evidence>
<gene>
    <name evidence="2" type="ORF">RHGRI_009623</name>
</gene>
<dbReference type="EMBL" id="JACTNZ010000004">
    <property type="protein sequence ID" value="KAG5551258.1"/>
    <property type="molecule type" value="Genomic_DNA"/>
</dbReference>
<feature type="compositionally biased region" description="Basic and acidic residues" evidence="1">
    <location>
        <begin position="15"/>
        <end position="34"/>
    </location>
</feature>
<keyword evidence="3" id="KW-1185">Reference proteome</keyword>
<proteinExistence type="predicted"/>
<protein>
    <submittedName>
        <fullName evidence="2">Uncharacterized protein</fullName>
    </submittedName>
</protein>
<accession>A0AAV6KFE7</accession>
<evidence type="ECO:0000256" key="1">
    <source>
        <dbReference type="SAM" id="MobiDB-lite"/>
    </source>
</evidence>
<sequence length="53" mass="5909">MEGSGCSGQWRRRRPDGGDDGGRSEGRRLGETRQTKRRGKGGKEERLELHGGR</sequence>
<feature type="compositionally biased region" description="Basic and acidic residues" evidence="1">
    <location>
        <begin position="41"/>
        <end position="53"/>
    </location>
</feature>
<feature type="region of interest" description="Disordered" evidence="1">
    <location>
        <begin position="1"/>
        <end position="53"/>
    </location>
</feature>
<reference evidence="2" key="1">
    <citation type="submission" date="2020-08" db="EMBL/GenBank/DDBJ databases">
        <title>Plant Genome Project.</title>
        <authorList>
            <person name="Zhang R.-G."/>
        </authorList>
    </citation>
    <scope>NUCLEOTIDE SEQUENCE</scope>
    <source>
        <strain evidence="2">WSP0</strain>
        <tissue evidence="2">Leaf</tissue>
    </source>
</reference>
<name>A0AAV6KFE7_9ERIC</name>
<comment type="caution">
    <text evidence="2">The sequence shown here is derived from an EMBL/GenBank/DDBJ whole genome shotgun (WGS) entry which is preliminary data.</text>
</comment>